<reference evidence="2 3" key="1">
    <citation type="submission" date="2024-05" db="EMBL/GenBank/DDBJ databases">
        <title>Genome sequencing of Marine Estuary Bacteria, Shewanella vesiculosa and S. baltica, and Pseudomonas syringae.</title>
        <authorList>
            <person name="Gurung A."/>
            <person name="Maclea K.S."/>
        </authorList>
    </citation>
    <scope>NUCLEOTIDE SEQUENCE [LARGE SCALE GENOMIC DNA]</scope>
    <source>
        <strain evidence="2 3">1A</strain>
    </source>
</reference>
<evidence type="ECO:0000313" key="3">
    <source>
        <dbReference type="Proteomes" id="UP001477278"/>
    </source>
</evidence>
<feature type="transmembrane region" description="Helical" evidence="1">
    <location>
        <begin position="45"/>
        <end position="63"/>
    </location>
</feature>
<keyword evidence="1" id="KW-0812">Transmembrane</keyword>
<dbReference type="RefSeq" id="WP_347689570.1">
    <property type="nucleotide sequence ID" value="NZ_JBDPZN010000001.1"/>
</dbReference>
<organism evidence="2 3">
    <name type="scientific">Shewanella vesiculosa</name>
    <dbReference type="NCBI Taxonomy" id="518738"/>
    <lineage>
        <taxon>Bacteria</taxon>
        <taxon>Pseudomonadati</taxon>
        <taxon>Pseudomonadota</taxon>
        <taxon>Gammaproteobacteria</taxon>
        <taxon>Alteromonadales</taxon>
        <taxon>Shewanellaceae</taxon>
        <taxon>Shewanella</taxon>
    </lineage>
</organism>
<keyword evidence="1" id="KW-1133">Transmembrane helix</keyword>
<accession>A0ABV0FKA9</accession>
<evidence type="ECO:0008006" key="4">
    <source>
        <dbReference type="Google" id="ProtNLM"/>
    </source>
</evidence>
<sequence length="207" mass="23275">MNKSAQDLDNLVKSLPLEIESTSDLWPAIASQLGPQYPQKNLQRYWLIAASITIFSLLALLMWQRPDESSLLPQTAALTETMPQSTVNTEVSLATPSTQTEATLAELVDQIALTHQSQLQAFNQNQYTVSWQLSSTDAPQQLQADISQALVELDNACKQVQAALKQQPTNQQMWQLWRWIMQRQINLLQQGQKLPFISKQASQGNTI</sequence>
<dbReference type="Proteomes" id="UP001477278">
    <property type="component" value="Unassembled WGS sequence"/>
</dbReference>
<evidence type="ECO:0000313" key="2">
    <source>
        <dbReference type="EMBL" id="MEO3681265.1"/>
    </source>
</evidence>
<evidence type="ECO:0000256" key="1">
    <source>
        <dbReference type="SAM" id="Phobius"/>
    </source>
</evidence>
<keyword evidence="3" id="KW-1185">Reference proteome</keyword>
<protein>
    <recommendedName>
        <fullName evidence="4">Anti-sigma factor</fullName>
    </recommendedName>
</protein>
<gene>
    <name evidence="2" type="ORF">ABHN84_03055</name>
</gene>
<proteinExistence type="predicted"/>
<dbReference type="EMBL" id="JBDPZN010000001">
    <property type="protein sequence ID" value="MEO3681265.1"/>
    <property type="molecule type" value="Genomic_DNA"/>
</dbReference>
<name>A0ABV0FKA9_9GAMM</name>
<comment type="caution">
    <text evidence="2">The sequence shown here is derived from an EMBL/GenBank/DDBJ whole genome shotgun (WGS) entry which is preliminary data.</text>
</comment>
<keyword evidence="1" id="KW-0472">Membrane</keyword>